<organism evidence="3 4">
    <name type="scientific">Stutzerimonas stutzeri RCH2</name>
    <dbReference type="NCBI Taxonomy" id="644801"/>
    <lineage>
        <taxon>Bacteria</taxon>
        <taxon>Pseudomonadati</taxon>
        <taxon>Pseudomonadota</taxon>
        <taxon>Gammaproteobacteria</taxon>
        <taxon>Pseudomonadales</taxon>
        <taxon>Pseudomonadaceae</taxon>
        <taxon>Stutzerimonas</taxon>
    </lineage>
</organism>
<dbReference type="eggNOG" id="COG5295">
    <property type="taxonomic scope" value="Bacteria"/>
</dbReference>
<dbReference type="InterPro" id="IPR010221">
    <property type="entry name" value="VCBS_dom"/>
</dbReference>
<dbReference type="eggNOG" id="COG2304">
    <property type="taxonomic scope" value="Bacteria"/>
</dbReference>
<dbReference type="NCBIfam" id="TIGR03661">
    <property type="entry name" value="T1SS_VCA0849"/>
    <property type="match status" value="1"/>
</dbReference>
<gene>
    <name evidence="3" type="ORF">Psest_1862</name>
</gene>
<dbReference type="HOGENOM" id="CLU_227836_0_0_6"/>
<dbReference type="STRING" id="644801.Psest_1862"/>
<accession>L0GI28</accession>
<dbReference type="Gene3D" id="2.150.10.10">
    <property type="entry name" value="Serralysin-like metalloprotease, C-terminal"/>
    <property type="match status" value="2"/>
</dbReference>
<dbReference type="Pfam" id="PF17803">
    <property type="entry name" value="Cadherin_4"/>
    <property type="match status" value="6"/>
</dbReference>
<sequence>MPFAQCLDDRSFRAVRDNAPAVQHDQAFDQAEHGHAMGNQQHCLALGPAQQVMPQCVLTAVVHGTGRLVEQQNRWVEQQGARHQHQLPLAARQQLAAFANRSVEAERVLSCQFIGAGELGHFKHALIADVACTHGHVVAQAAGQQRHVMRDIADLAAQVRDVDTGNVLVNDLPGTDGGISVVTIGTQQGLYGQLILGADGTYTYVLNTGLAVVQGLDSGETLTETFAYTMQDADGDPSSAQITITITGSNDAPTLSVIGAQVFEAGLATGSDAGANSEFAYGTFTLGDVDGLDDIQSVSINGTAVAIGSLVGSSFAGAHGTLTVTGYDVLTGIATYQYQLTSPTTDVADVAETDTFAVSVSDGTASASANLVIDIVDDVPTAANDAFSLSEDTASVIGNVLSNDTIGADVSGTVTTTGNQTGSYGQLTLNADGSFSYVLNTGLAVVQGLDSGEILTETFNYTMQDADGDPSSAQITITITGSNDAPSLSVIGAQVFESGLAAGSDASANSEFAYGTFTFGDVDGLDDIQSVSINGTAVAIGSLVGSSFAGAHGTLTVTGYDVLTGIATYQYQLTSPTTDVADVAETDTFAVSVSDGTASASANLVIDIVDDVPTAANDAFSLSEDTASVIGNVLSNDVSGADVSATVSSTGNQTGSYGQLTLNADGSFSYVLNTGLAVVQGLDDGEQLSETFSYTMQDADGDPSTAQLTIIITGSNDEPSLSVIGAQVFESGLATGSDASANSEFAYGTFTIGDADGLDDIQSVTINGTTVAIGLLVGSSFAGAHGTLTITGYDVLSGIATYQYQLTSPTTDVAGVDESDTFSLSVSDGTASASGNLVIDIVDDVPSAANDAFSLSEDTASVIGNVLSNDVSGADVSATVSSTGNQTGSYGQLTLNADGSFSYVLNTGLAVVQGLDDGEQLSETFSYTMQDADGDPSTAQLTIIITGSNDEPSLSVIGAQVFESGLATGSDASANSEFAYGTFTIGDADGLDDIQSVTINGTTVAIGLLVGSSFAGAHGTLTITGYDVLSGIATYQYQLTSPTTDVAGVDESDTFSLSVSDGTASASGNLVIDIVDDVPSAANDAFSLSEDTASVIGNVLSNDVSGADVSATVSSTGNQTGSYGQLTLNADGSFSYVLNTGLAVVQGLDDGEQLSETFSYTMQDADGDPSTAQLTIIITGSNDEPSLSVIGAQVFESGLATGSDASANSEFAYGTFTIGDADGLDDIQSVTINGTTVAIGLLVGSSFAGAHGTLTITGYDVLSGIATYQYQLTSPTTDVAGVDESDTFSLSVSDGTASASGNLVIDIVDDVPSAANDAFSLSEDTASVIGNVLSNDVSGADVSATVSSTGNQTGSYGQLTLNADGSFSYVLNTGLAVVQGLDDGEQLSETFSYTMQDADGDPSTAQLTIIITGSNDEPSLSVIGAQVFESGLATGSDASANSEFAYGTFTIGDADGLDDIQSVTINGTTVAIGLLVGSSFAGAHGTLTITGYDVLSGIATYQYQLTSPTTDVAGVDESDTFSLSVSDGTASASGNLVIDIVDDVPSAANDAFSLSEDTASVIGNVLSNDVSGADVSATVSSTGNQTGSYGQLTLNADGSFSYVLNTGLAVVQGLDDGEQLSETFSYTMQDADGDPSTAQLTIIITGSNDEPSLSVIGAQVFESGLATGSDASANSEFAYGTFTIGDADGLDDIQSVTINGTTVAIGLLVGSSFAGAHGTLTITGYDVLSGIATYQYQLTSPTTDVAGVDESDTFSLSVSDGTASAFSNLVIGVVDDMPSLGAFTTAIIPNEIGTVNGTFSVVSGADGLDGFQIAGPAIAGLNYTTVHSYDGAGNFLSTTLTGLTSSNQTVFSLTVSANGTYVFNLVQPEAASELTYSLSNLAPGHVPGFAETPDGLIEFSSPGAVNSSTQGFGINNQFFDRGEQFTMEFHAAGVPGVDNDPATDVRLVNKVVLVNDQVNGELTIRWTATNSQTGESRSGTMTITGAMAETVIDPDISFNQLQIEGIAGNGRVRFATTTISTLVLPEDQSLAFDVVAQDGDGDLSGSSTLNVQVVAEDSPTSFVLEGTAGDDVIAASNLTDIIDGKAGFDIVDYGDDTAGIAASLALAAGLSGTALGDSYSSIEGLMGGSGNDQLSGDSQANYLAGGAGDDILQGGAGDDVLVGGLGDDVLSGGEGDDVLVGDPGSDQLLGGEGFDTVDYSADTAGVTVNLETGIGEGGLAEGDTYNSIEGILGGAGNDTLTGDGGDNYLDGGAGNDTLLGGAGDDILVGGVGDDTLTGGAGRDSFVWRVGDEGGTDTITDFQIDPAGTNTDVIDLSQLLVGVTEDAATLGDYLDFAFGGGSTTISVSLTPGGAPVQDITLSGIDLSTIYGTDVADVISGMIDDGALKVDNG</sequence>
<proteinExistence type="predicted"/>
<feature type="domain" description="RapA2 cadherin-like" evidence="2">
    <location>
        <begin position="1536"/>
        <end position="1602"/>
    </location>
</feature>
<dbReference type="Gene3D" id="2.60.40.10">
    <property type="entry name" value="Immunoglobulins"/>
    <property type="match status" value="6"/>
</dbReference>
<feature type="domain" description="RapA2 cadherin-like" evidence="2">
    <location>
        <begin position="1070"/>
        <end position="1136"/>
    </location>
</feature>
<dbReference type="Pfam" id="PF17963">
    <property type="entry name" value="Big_9"/>
    <property type="match status" value="1"/>
</dbReference>
<dbReference type="KEGG" id="psh:Psest_1862"/>
<dbReference type="Proteomes" id="UP000010820">
    <property type="component" value="Chromosome"/>
</dbReference>
<dbReference type="InterPro" id="IPR040853">
    <property type="entry name" value="RapA2_cadherin-like"/>
</dbReference>
<evidence type="ECO:0000256" key="1">
    <source>
        <dbReference type="ARBA" id="ARBA00022837"/>
    </source>
</evidence>
<feature type="domain" description="RapA2 cadherin-like" evidence="2">
    <location>
        <begin position="368"/>
        <end position="437"/>
    </location>
</feature>
<dbReference type="InterPro" id="IPR011049">
    <property type="entry name" value="Serralysin-like_metalloprot_C"/>
</dbReference>
<evidence type="ECO:0000259" key="2">
    <source>
        <dbReference type="Pfam" id="PF17803"/>
    </source>
</evidence>
<evidence type="ECO:0000313" key="4">
    <source>
        <dbReference type="Proteomes" id="UP000010820"/>
    </source>
</evidence>
<dbReference type="NCBIfam" id="TIGR01965">
    <property type="entry name" value="VCBS_repeat"/>
    <property type="match status" value="7"/>
</dbReference>
<dbReference type="InterPro" id="IPR001343">
    <property type="entry name" value="Hemolysn_Ca-bd"/>
</dbReference>
<dbReference type="InterPro" id="IPR019960">
    <property type="entry name" value="T1SS_VCA0849"/>
</dbReference>
<dbReference type="eggNOG" id="COG2931">
    <property type="taxonomic scope" value="Bacteria"/>
</dbReference>
<dbReference type="PRINTS" id="PR00313">
    <property type="entry name" value="CABNDNGRPT"/>
</dbReference>
<dbReference type="SUPFAM" id="SSF51120">
    <property type="entry name" value="beta-Roll"/>
    <property type="match status" value="2"/>
</dbReference>
<dbReference type="InterPro" id="IPR013783">
    <property type="entry name" value="Ig-like_fold"/>
</dbReference>
<dbReference type="AntiFam" id="ANF00095">
    <property type="entry name" value="Shadow ORF (opposite ABC transporters)"/>
</dbReference>
<dbReference type="PROSITE" id="PS00330">
    <property type="entry name" value="HEMOLYSIN_CALCIUM"/>
    <property type="match status" value="4"/>
</dbReference>
<protein>
    <submittedName>
        <fullName evidence="3">VCBS repeat-containing protein</fullName>
    </submittedName>
</protein>
<dbReference type="PATRIC" id="fig|644801.3.peg.1823"/>
<feature type="domain" description="RapA2 cadherin-like" evidence="2">
    <location>
        <begin position="837"/>
        <end position="903"/>
    </location>
</feature>
<dbReference type="Pfam" id="PF00353">
    <property type="entry name" value="HemolysinCabind"/>
    <property type="match status" value="4"/>
</dbReference>
<name>L0GI28_STUST</name>
<evidence type="ECO:0000313" key="3">
    <source>
        <dbReference type="EMBL" id="AGA86408.1"/>
    </source>
</evidence>
<dbReference type="InterPro" id="IPR018511">
    <property type="entry name" value="Hemolysin-typ_Ca-bd_CS"/>
</dbReference>
<dbReference type="GO" id="GO:0005509">
    <property type="term" value="F:calcium ion binding"/>
    <property type="evidence" value="ECO:0007669"/>
    <property type="project" value="InterPro"/>
</dbReference>
<dbReference type="EMBL" id="CP003071">
    <property type="protein sequence ID" value="AGA86408.1"/>
    <property type="molecule type" value="Genomic_DNA"/>
</dbReference>
<feature type="domain" description="RapA2 cadherin-like" evidence="2">
    <location>
        <begin position="601"/>
        <end position="670"/>
    </location>
</feature>
<reference evidence="3 4" key="1">
    <citation type="submission" date="2011-10" db="EMBL/GenBank/DDBJ databases">
        <title>Complete sequence of chromosome of Pseudomonas stutzeri RCH2.</title>
        <authorList>
            <consortium name="US DOE Joint Genome Institute"/>
            <person name="Lucas S."/>
            <person name="Han J."/>
            <person name="Lapidus A."/>
            <person name="Cheng J.-F."/>
            <person name="Goodwin L."/>
            <person name="Pitluck S."/>
            <person name="Peters L."/>
            <person name="Ovchinnikova G."/>
            <person name="Zeytun A."/>
            <person name="Lu M."/>
            <person name="Detter J.C."/>
            <person name="Han C."/>
            <person name="Tapia R."/>
            <person name="Land M."/>
            <person name="Hauser L."/>
            <person name="Kyrpides N."/>
            <person name="Ivanova N."/>
            <person name="Pagani I."/>
            <person name="Chakraborty R."/>
            <person name="Arkin A."/>
            <person name="Dehal P."/>
            <person name="Wall J."/>
            <person name="Hazen T."/>
            <person name="Woyke T."/>
        </authorList>
    </citation>
    <scope>NUCLEOTIDE SEQUENCE [LARGE SCALE GENOMIC DNA]</scope>
    <source>
        <strain evidence="3 4">RCH2</strain>
    </source>
</reference>
<keyword evidence="1" id="KW-0106">Calcium</keyword>
<feature type="domain" description="RapA2 cadherin-like" evidence="2">
    <location>
        <begin position="1303"/>
        <end position="1369"/>
    </location>
</feature>